<evidence type="ECO:0008006" key="4">
    <source>
        <dbReference type="Google" id="ProtNLM"/>
    </source>
</evidence>
<reference evidence="2 3" key="1">
    <citation type="submission" date="2018-05" db="EMBL/GenBank/DDBJ databases">
        <title>Genomic Encyclopedia of Type Strains, Phase IV (KMG-IV): sequencing the most valuable type-strain genomes for metagenomic binning, comparative biology and taxonomic classification.</title>
        <authorList>
            <person name="Goeker M."/>
        </authorList>
    </citation>
    <scope>NUCLEOTIDE SEQUENCE [LARGE SCALE GENOMIC DNA]</scope>
    <source>
        <strain evidence="2 3">DSM 44717</strain>
    </source>
</reference>
<gene>
    <name evidence="2" type="ORF">DFR69_1224</name>
</gene>
<feature type="region of interest" description="Disordered" evidence="1">
    <location>
        <begin position="274"/>
        <end position="300"/>
    </location>
</feature>
<evidence type="ECO:0000313" key="3">
    <source>
        <dbReference type="Proteomes" id="UP000246410"/>
    </source>
</evidence>
<dbReference type="EMBL" id="QGTL01000022">
    <property type="protein sequence ID" value="PWV66939.1"/>
    <property type="molecule type" value="Genomic_DNA"/>
</dbReference>
<dbReference type="Gene3D" id="1.20.1260.20">
    <property type="entry name" value="PPE superfamily"/>
    <property type="match status" value="1"/>
</dbReference>
<accession>A0A317N1I3</accession>
<evidence type="ECO:0000313" key="2">
    <source>
        <dbReference type="EMBL" id="PWV66939.1"/>
    </source>
</evidence>
<organism evidence="2 3">
    <name type="scientific">Nocardia neocaledoniensis</name>
    <dbReference type="NCBI Taxonomy" id="236511"/>
    <lineage>
        <taxon>Bacteria</taxon>
        <taxon>Bacillati</taxon>
        <taxon>Actinomycetota</taxon>
        <taxon>Actinomycetes</taxon>
        <taxon>Mycobacteriales</taxon>
        <taxon>Nocardiaceae</taxon>
        <taxon>Nocardia</taxon>
    </lineage>
</organism>
<dbReference type="SUPFAM" id="SSF140459">
    <property type="entry name" value="PE/PPE dimer-like"/>
    <property type="match status" value="1"/>
</dbReference>
<sequence>MVLQVEPHELVGIARQIADSGVGVGRAIPSGRVVPAGSDPISATVVPALNSEAATLFNRVIRTIEDIQQTGRKVGLAAEEFSAADQRGGRIIGGSGRGDHVMNPVTEILLPDPRREPHVVTLPDNGAVDSLTLAKQFRAGVGPAPARGFAESVRAYGNAVIPAATMGLSRLSGALQQWTPAGKDAAAEVGRHQRALEGIGAELRRLADRIDAYAESFRTAKAKHPTPEEIVAARKELVAALRSKNPIRTQQALAALEDQSARSTDALTGYAAATAPDAKPSSGAAPSSGGGGGQNSDTSALTSMLPSLMSALSSAVEQMQSAAVDDEDYGLDEYTDDYGYGDDVGMAGGAGMPLGTDIPPMDGGGGSGSADPGAQPVPVGAMPTASPVGTASTGTSLPRTPVVEALGASATGSGAARSAGTPMMPYMPMAPGVGGPGGAGGGGDRNRIVAWHPDRLMYVDDTPHTDLVIGERPTIAPTVTPPTPANPAPIPPGGTS</sequence>
<feature type="region of interest" description="Disordered" evidence="1">
    <location>
        <begin position="473"/>
        <end position="496"/>
    </location>
</feature>
<feature type="region of interest" description="Disordered" evidence="1">
    <location>
        <begin position="360"/>
        <end position="398"/>
    </location>
</feature>
<dbReference type="AlphaFoldDB" id="A0A317N1I3"/>
<evidence type="ECO:0000256" key="1">
    <source>
        <dbReference type="SAM" id="MobiDB-lite"/>
    </source>
</evidence>
<proteinExistence type="predicted"/>
<feature type="compositionally biased region" description="Pro residues" evidence="1">
    <location>
        <begin position="479"/>
        <end position="496"/>
    </location>
</feature>
<protein>
    <recommendedName>
        <fullName evidence="4">PPE family protein</fullName>
    </recommendedName>
</protein>
<dbReference type="InterPro" id="IPR038332">
    <property type="entry name" value="PPE_sf"/>
</dbReference>
<dbReference type="Proteomes" id="UP000246410">
    <property type="component" value="Unassembled WGS sequence"/>
</dbReference>
<keyword evidence="3" id="KW-1185">Reference proteome</keyword>
<feature type="compositionally biased region" description="Polar residues" evidence="1">
    <location>
        <begin position="387"/>
        <end position="398"/>
    </location>
</feature>
<comment type="caution">
    <text evidence="2">The sequence shown here is derived from an EMBL/GenBank/DDBJ whole genome shotgun (WGS) entry which is preliminary data.</text>
</comment>
<name>A0A317N1I3_9NOCA</name>